<organism evidence="2 3">
    <name type="scientific">Bursaphelenchus okinawaensis</name>
    <dbReference type="NCBI Taxonomy" id="465554"/>
    <lineage>
        <taxon>Eukaryota</taxon>
        <taxon>Metazoa</taxon>
        <taxon>Ecdysozoa</taxon>
        <taxon>Nematoda</taxon>
        <taxon>Chromadorea</taxon>
        <taxon>Rhabditida</taxon>
        <taxon>Tylenchina</taxon>
        <taxon>Tylenchomorpha</taxon>
        <taxon>Aphelenchoidea</taxon>
        <taxon>Aphelenchoididae</taxon>
        <taxon>Bursaphelenchus</taxon>
    </lineage>
</organism>
<gene>
    <name evidence="2" type="ORF">BOKJ2_LOCUS1479</name>
</gene>
<keyword evidence="1" id="KW-0472">Membrane</keyword>
<evidence type="ECO:0000313" key="2">
    <source>
        <dbReference type="EMBL" id="CAD5206795.1"/>
    </source>
</evidence>
<dbReference type="EMBL" id="CAJFDH010000001">
    <property type="protein sequence ID" value="CAD5206795.1"/>
    <property type="molecule type" value="Genomic_DNA"/>
</dbReference>
<accession>A0A811JTK5</accession>
<proteinExistence type="predicted"/>
<dbReference type="OrthoDB" id="5821117at2759"/>
<sequence length="197" mass="22924">MLHFIYTSDPNPVVKKYTVFKVHVGVLMLGALFFEFLSIVTDIKVFHFCYDLSTNPISSEVSFNELLYIHFVIHLFAILCGFYGWWICTGAYIVPVLFSSFGTLVAGLVFIGYAFKMPIELVLYEQPIYVALMLPLRVTSLMIIFYFMMFARELTDNQIYEQEIIENDVIFQLGKLQMMHNFISSQHMIEHLNVILK</sequence>
<dbReference type="EMBL" id="CAJFCW020000001">
    <property type="protein sequence ID" value="CAG9083156.1"/>
    <property type="molecule type" value="Genomic_DNA"/>
</dbReference>
<evidence type="ECO:0000313" key="3">
    <source>
        <dbReference type="Proteomes" id="UP000614601"/>
    </source>
</evidence>
<dbReference type="AlphaFoldDB" id="A0A811JTK5"/>
<comment type="caution">
    <text evidence="2">The sequence shown here is derived from an EMBL/GenBank/DDBJ whole genome shotgun (WGS) entry which is preliminary data.</text>
</comment>
<feature type="transmembrane region" description="Helical" evidence="1">
    <location>
        <begin position="20"/>
        <end position="45"/>
    </location>
</feature>
<dbReference type="Proteomes" id="UP000614601">
    <property type="component" value="Unassembled WGS sequence"/>
</dbReference>
<keyword evidence="3" id="KW-1185">Reference proteome</keyword>
<reference evidence="2" key="1">
    <citation type="submission" date="2020-09" db="EMBL/GenBank/DDBJ databases">
        <authorList>
            <person name="Kikuchi T."/>
        </authorList>
    </citation>
    <scope>NUCLEOTIDE SEQUENCE</scope>
    <source>
        <strain evidence="2">SH1</strain>
    </source>
</reference>
<feature type="transmembrane region" description="Helical" evidence="1">
    <location>
        <begin position="127"/>
        <end position="149"/>
    </location>
</feature>
<name>A0A811JTK5_9BILA</name>
<feature type="transmembrane region" description="Helical" evidence="1">
    <location>
        <begin position="66"/>
        <end position="86"/>
    </location>
</feature>
<evidence type="ECO:0000256" key="1">
    <source>
        <dbReference type="SAM" id="Phobius"/>
    </source>
</evidence>
<keyword evidence="1" id="KW-0812">Transmembrane</keyword>
<keyword evidence="1" id="KW-1133">Transmembrane helix</keyword>
<dbReference type="Proteomes" id="UP000783686">
    <property type="component" value="Unassembled WGS sequence"/>
</dbReference>
<protein>
    <submittedName>
        <fullName evidence="2">Uncharacterized protein</fullName>
    </submittedName>
</protein>
<feature type="transmembrane region" description="Helical" evidence="1">
    <location>
        <begin position="92"/>
        <end position="115"/>
    </location>
</feature>